<gene>
    <name evidence="1" type="primary">ORF56608</name>
</gene>
<protein>
    <submittedName>
        <fullName evidence="1">Uncharacterized protein</fullName>
    </submittedName>
</protein>
<organism evidence="1">
    <name type="scientific">Arion vulgaris</name>
    <dbReference type="NCBI Taxonomy" id="1028688"/>
    <lineage>
        <taxon>Eukaryota</taxon>
        <taxon>Metazoa</taxon>
        <taxon>Spiralia</taxon>
        <taxon>Lophotrochozoa</taxon>
        <taxon>Mollusca</taxon>
        <taxon>Gastropoda</taxon>
        <taxon>Heterobranchia</taxon>
        <taxon>Euthyneura</taxon>
        <taxon>Panpulmonata</taxon>
        <taxon>Eupulmonata</taxon>
        <taxon>Stylommatophora</taxon>
        <taxon>Helicina</taxon>
        <taxon>Arionoidea</taxon>
        <taxon>Arionidae</taxon>
        <taxon>Arion</taxon>
    </lineage>
</organism>
<proteinExistence type="predicted"/>
<dbReference type="AlphaFoldDB" id="A0A0B6ZBN4"/>
<evidence type="ECO:0000313" key="1">
    <source>
        <dbReference type="EMBL" id="CEK65883.1"/>
    </source>
</evidence>
<name>A0A0B6ZBN4_9EUPU</name>
<feature type="non-terminal residue" evidence="1">
    <location>
        <position position="1"/>
    </location>
</feature>
<accession>A0A0B6ZBN4</accession>
<sequence length="57" mass="6381">RAEALKAATEALMSEEHVKENIVFLTDALSVITALKNQEDNNLKELQVSLHQVCNIF</sequence>
<reference evidence="1" key="1">
    <citation type="submission" date="2014-12" db="EMBL/GenBank/DDBJ databases">
        <title>Insight into the proteome of Arion vulgaris.</title>
        <authorList>
            <person name="Aradska J."/>
            <person name="Bulat T."/>
            <person name="Smidak R."/>
            <person name="Sarate P."/>
            <person name="Gangsoo J."/>
            <person name="Sialana F."/>
            <person name="Bilban M."/>
            <person name="Lubec G."/>
        </authorList>
    </citation>
    <scope>NUCLEOTIDE SEQUENCE</scope>
    <source>
        <tissue evidence="1">Skin</tissue>
    </source>
</reference>
<dbReference type="EMBL" id="HACG01019018">
    <property type="protein sequence ID" value="CEK65883.1"/>
    <property type="molecule type" value="Transcribed_RNA"/>
</dbReference>